<dbReference type="InterPro" id="IPR013083">
    <property type="entry name" value="Znf_RING/FYVE/PHD"/>
</dbReference>
<keyword evidence="3 7" id="KW-0479">Metal-binding</keyword>
<dbReference type="PANTHER" id="PTHR10131">
    <property type="entry name" value="TNF RECEPTOR ASSOCIATED FACTOR"/>
    <property type="match status" value="1"/>
</dbReference>
<dbReference type="Gene3D" id="2.60.210.10">
    <property type="entry name" value="Apoptosis, Tumor Necrosis Factor Receptor Associated Protein 2, Chain A"/>
    <property type="match status" value="1"/>
</dbReference>
<dbReference type="Pfam" id="PF21355">
    <property type="entry name" value="TRAF-mep_MATH"/>
    <property type="match status" value="1"/>
</dbReference>
<reference evidence="10 11" key="1">
    <citation type="journal article" date="2021" name="Elife">
        <title>Chloroplast acquisition without the gene transfer in kleptoplastic sea slugs, Plakobranchus ocellatus.</title>
        <authorList>
            <person name="Maeda T."/>
            <person name="Takahashi S."/>
            <person name="Yoshida T."/>
            <person name="Shimamura S."/>
            <person name="Takaki Y."/>
            <person name="Nagai Y."/>
            <person name="Toyoda A."/>
            <person name="Suzuki Y."/>
            <person name="Arimoto A."/>
            <person name="Ishii H."/>
            <person name="Satoh N."/>
            <person name="Nishiyama T."/>
            <person name="Hasebe M."/>
            <person name="Maruyama T."/>
            <person name="Minagawa J."/>
            <person name="Obokata J."/>
            <person name="Shigenobu S."/>
        </authorList>
    </citation>
    <scope>NUCLEOTIDE SEQUENCE [LARGE SCALE GENOMIC DNA]</scope>
</reference>
<organism evidence="10 11">
    <name type="scientific">Elysia marginata</name>
    <dbReference type="NCBI Taxonomy" id="1093978"/>
    <lineage>
        <taxon>Eukaryota</taxon>
        <taxon>Metazoa</taxon>
        <taxon>Spiralia</taxon>
        <taxon>Lophotrochozoa</taxon>
        <taxon>Mollusca</taxon>
        <taxon>Gastropoda</taxon>
        <taxon>Heterobranchia</taxon>
        <taxon>Euthyneura</taxon>
        <taxon>Panpulmonata</taxon>
        <taxon>Sacoglossa</taxon>
        <taxon>Placobranchoidea</taxon>
        <taxon>Plakobranchidae</taxon>
        <taxon>Elysia</taxon>
    </lineage>
</organism>
<keyword evidence="5 7" id="KW-0863">Zinc-finger</keyword>
<dbReference type="GO" id="GO:0008270">
    <property type="term" value="F:zinc ion binding"/>
    <property type="evidence" value="ECO:0007669"/>
    <property type="project" value="UniProtKB-KW"/>
</dbReference>
<keyword evidence="6 7" id="KW-0862">Zinc</keyword>
<feature type="zinc finger region" description="TRAF-type" evidence="7">
    <location>
        <begin position="62"/>
        <end position="114"/>
    </location>
</feature>
<comment type="subcellular location">
    <subcellularLocation>
        <location evidence="1">Cytoplasm</location>
    </subcellularLocation>
</comment>
<dbReference type="Proteomes" id="UP000762676">
    <property type="component" value="Unassembled WGS sequence"/>
</dbReference>
<dbReference type="EMBL" id="BMAT01012350">
    <property type="protein sequence ID" value="GFR90397.1"/>
    <property type="molecule type" value="Genomic_DNA"/>
</dbReference>
<dbReference type="GO" id="GO:0005737">
    <property type="term" value="C:cytoplasm"/>
    <property type="evidence" value="ECO:0007669"/>
    <property type="project" value="UniProtKB-SubCell"/>
</dbReference>
<dbReference type="InterPro" id="IPR008974">
    <property type="entry name" value="TRAF-like"/>
</dbReference>
<dbReference type="GO" id="GO:0005164">
    <property type="term" value="F:tumor necrosis factor receptor binding"/>
    <property type="evidence" value="ECO:0007669"/>
    <property type="project" value="TreeGrafter"/>
</dbReference>
<keyword evidence="10" id="KW-0675">Receptor</keyword>
<proteinExistence type="predicted"/>
<evidence type="ECO:0000256" key="5">
    <source>
        <dbReference type="ARBA" id="ARBA00022771"/>
    </source>
</evidence>
<feature type="region of interest" description="Disordered" evidence="8">
    <location>
        <begin position="433"/>
        <end position="465"/>
    </location>
</feature>
<evidence type="ECO:0000256" key="2">
    <source>
        <dbReference type="ARBA" id="ARBA00022490"/>
    </source>
</evidence>
<dbReference type="PANTHER" id="PTHR10131:SF94">
    <property type="entry name" value="TNF RECEPTOR-ASSOCIATED FACTOR 4"/>
    <property type="match status" value="1"/>
</dbReference>
<dbReference type="PROSITE" id="PS50145">
    <property type="entry name" value="ZF_TRAF"/>
    <property type="match status" value="2"/>
</dbReference>
<protein>
    <submittedName>
        <fullName evidence="10">TNF receptor-associated factor 6-like</fullName>
    </submittedName>
</protein>
<dbReference type="Pfam" id="PF02176">
    <property type="entry name" value="zf-TRAF"/>
    <property type="match status" value="1"/>
</dbReference>
<feature type="zinc finger region" description="TRAF-type" evidence="7">
    <location>
        <begin position="115"/>
        <end position="175"/>
    </location>
</feature>
<evidence type="ECO:0000256" key="7">
    <source>
        <dbReference type="PROSITE-ProRule" id="PRU00207"/>
    </source>
</evidence>
<evidence type="ECO:0000256" key="6">
    <source>
        <dbReference type="ARBA" id="ARBA00022833"/>
    </source>
</evidence>
<evidence type="ECO:0000256" key="3">
    <source>
        <dbReference type="ARBA" id="ARBA00022723"/>
    </source>
</evidence>
<dbReference type="SUPFAM" id="SSF49599">
    <property type="entry name" value="TRAF domain-like"/>
    <property type="match status" value="2"/>
</dbReference>
<dbReference type="AlphaFoldDB" id="A0AAV4GXH5"/>
<feature type="compositionally biased region" description="Polar residues" evidence="8">
    <location>
        <begin position="443"/>
        <end position="462"/>
    </location>
</feature>
<dbReference type="InterPro" id="IPR001293">
    <property type="entry name" value="Znf_TRAF"/>
</dbReference>
<evidence type="ECO:0000313" key="11">
    <source>
        <dbReference type="Proteomes" id="UP000762676"/>
    </source>
</evidence>
<keyword evidence="4" id="KW-0677">Repeat</keyword>
<evidence type="ECO:0000313" key="10">
    <source>
        <dbReference type="EMBL" id="GFR90397.1"/>
    </source>
</evidence>
<keyword evidence="11" id="KW-1185">Reference proteome</keyword>
<feature type="domain" description="TRAF-type" evidence="9">
    <location>
        <begin position="115"/>
        <end position="175"/>
    </location>
</feature>
<dbReference type="GO" id="GO:0031625">
    <property type="term" value="F:ubiquitin protein ligase binding"/>
    <property type="evidence" value="ECO:0007669"/>
    <property type="project" value="TreeGrafter"/>
</dbReference>
<dbReference type="GO" id="GO:0043122">
    <property type="term" value="P:regulation of canonical NF-kappaB signal transduction"/>
    <property type="evidence" value="ECO:0007669"/>
    <property type="project" value="TreeGrafter"/>
</dbReference>
<sequence length="481" mass="54378">MTGSGVIRTNRLLICPVDKTISEVSKIFPDIATRREILSLRLTCNNSERSCTWTGELRDLESHNEVCLFQEVKCPNHCRAKVLRRDMDTHAGECPARLVHCRYCHAQVVFNSLKAHIETCPKVKVSCSVCHKAQIRREDIRAHTDPVEGDCPMVTTKCPYSHLGCDYKAERYQVERHTGQVEVLQHHLGLASQMIYTNGRKLEALEKKLEQLQTKHGEFQPTVQNVQRRQDQITRDAHLRNVTGRLHWKVKLSRSHNRARNTSYCSPAFYTGCPGYKVQLTLHMEGFREGREWYATLGLGLLPGDYDESLVFPFNGTCYATICDQSENLTSRQNYEQQVVLRQVPRVTRPGHSGLSRRAITKFLSRRDLIGPSSKYMRNGCLHFEVTVLHSVVPEADTGGAVSRHCLCSVTPSNITAPTFRTSVWHPTPVLPSAQQQQQQQQHLQVPANNTPVSQPTTSETSILPHPSTRMVSVAALALQN</sequence>
<name>A0AAV4GXH5_9GAST</name>
<evidence type="ECO:0000256" key="4">
    <source>
        <dbReference type="ARBA" id="ARBA00022737"/>
    </source>
</evidence>
<evidence type="ECO:0000256" key="8">
    <source>
        <dbReference type="SAM" id="MobiDB-lite"/>
    </source>
</evidence>
<accession>A0AAV4GXH5</accession>
<feature type="domain" description="TRAF-type" evidence="9">
    <location>
        <begin position="62"/>
        <end position="114"/>
    </location>
</feature>
<evidence type="ECO:0000256" key="1">
    <source>
        <dbReference type="ARBA" id="ARBA00004496"/>
    </source>
</evidence>
<comment type="caution">
    <text evidence="10">The sequence shown here is derived from an EMBL/GenBank/DDBJ whole genome shotgun (WGS) entry which is preliminary data.</text>
</comment>
<keyword evidence="2" id="KW-0963">Cytoplasm</keyword>
<evidence type="ECO:0000259" key="9">
    <source>
        <dbReference type="PROSITE" id="PS50145"/>
    </source>
</evidence>
<gene>
    <name evidence="10" type="ORF">ElyMa_006148700</name>
</gene>
<dbReference type="InterPro" id="IPR049342">
    <property type="entry name" value="TRAF1-6_MATH_dom"/>
</dbReference>
<dbReference type="Gene3D" id="3.30.40.10">
    <property type="entry name" value="Zinc/RING finger domain, C3HC4 (zinc finger)"/>
    <property type="match status" value="2"/>
</dbReference>